<proteinExistence type="predicted"/>
<sequence>MLRIGSGAGFSGDRLEPALLLAQSGKLDYLILECLAERTIALAQKRKQKNEREGYDLLLEKRIELLLPSLHKHNVRLITNMGAANPIEAAKKVVEIAKKLNIPVKVAAVTGDDVFHSIDLTTPSLETNEPLYSYQKIVSANAYIGIEGIISALETDADIIVTGRAADPSLFLAPIVHHYGWSLTDYNKLGHGTVIGHLLECGGQVAGGYFADPVKKPVRNLDTLGFPYAEIEKDGRAVIRKLEGTGGEINLATVKEQLLYEVLNPYEYVTPDVCADFTSVHLEQVEKDAVLVHGGSGSEKPKNLKVSVGYHAGFIGEGEISYGGEHALKRAELAGEVIGRRLNDCFSDLQIDYIGCSSLHYSSFNHRNQPYEVRMRVAGRTDTLEKARLIGEEVEALYTNGPAGGGGARKYAYDVIGIVSSFIPRDKVKLSITVEEHITHEKTI</sequence>
<keyword evidence="3" id="KW-1185">Reference proteome</keyword>
<protein>
    <recommendedName>
        <fullName evidence="1">Acyclic terpene utilisation N-terminal domain-containing protein</fullName>
    </recommendedName>
</protein>
<dbReference type="EMBL" id="FOXX01000006">
    <property type="protein sequence ID" value="SFQ68036.1"/>
    <property type="molecule type" value="Genomic_DNA"/>
</dbReference>
<gene>
    <name evidence="2" type="ORF">SAMN02745910_02741</name>
</gene>
<evidence type="ECO:0000313" key="3">
    <source>
        <dbReference type="Proteomes" id="UP000182762"/>
    </source>
</evidence>
<dbReference type="GeneID" id="93711377"/>
<dbReference type="InterPro" id="IPR010839">
    <property type="entry name" value="AtuA_N"/>
</dbReference>
<reference evidence="2 3" key="1">
    <citation type="submission" date="2016-10" db="EMBL/GenBank/DDBJ databases">
        <authorList>
            <person name="Varghese N."/>
            <person name="Submissions S."/>
        </authorList>
    </citation>
    <scope>NUCLEOTIDE SEQUENCE [LARGE SCALE GENOMIC DNA]</scope>
    <source>
        <strain evidence="2 3">DSM 13796</strain>
    </source>
</reference>
<evidence type="ECO:0000259" key="1">
    <source>
        <dbReference type="Pfam" id="PF07287"/>
    </source>
</evidence>
<dbReference type="RefSeq" id="WP_061805419.1">
    <property type="nucleotide sequence ID" value="NZ_FOXX01000006.1"/>
</dbReference>
<dbReference type="PANTHER" id="PTHR47472">
    <property type="entry name" value="PROPIONYL-COA CARBOXYLASE"/>
    <property type="match status" value="1"/>
</dbReference>
<name>A0A1I6AH38_9BACI</name>
<comment type="caution">
    <text evidence="2">The sequence shown here is derived from an EMBL/GenBank/DDBJ whole genome shotgun (WGS) entry which is preliminary data.</text>
</comment>
<dbReference type="Proteomes" id="UP000182762">
    <property type="component" value="Unassembled WGS sequence"/>
</dbReference>
<dbReference type="Pfam" id="PF07287">
    <property type="entry name" value="AtuA"/>
    <property type="match status" value="1"/>
</dbReference>
<dbReference type="PANTHER" id="PTHR47472:SF1">
    <property type="entry name" value="DUF1446-DOMAIN-CONTAINING PROTEIN"/>
    <property type="match status" value="1"/>
</dbReference>
<accession>A0A1I6AH38</accession>
<evidence type="ECO:0000313" key="2">
    <source>
        <dbReference type="EMBL" id="SFQ68036.1"/>
    </source>
</evidence>
<organism evidence="2 3">
    <name type="scientific">Priestia endophytica DSM 13796</name>
    <dbReference type="NCBI Taxonomy" id="1121089"/>
    <lineage>
        <taxon>Bacteria</taxon>
        <taxon>Bacillati</taxon>
        <taxon>Bacillota</taxon>
        <taxon>Bacilli</taxon>
        <taxon>Bacillales</taxon>
        <taxon>Bacillaceae</taxon>
        <taxon>Priestia</taxon>
    </lineage>
</organism>
<feature type="domain" description="Acyclic terpene utilisation N-terminal" evidence="1">
    <location>
        <begin position="2"/>
        <end position="432"/>
    </location>
</feature>